<proteinExistence type="predicted"/>
<sequence length="125" mass="13837">MNSTLKRSVKGTRRVGAAMLLLVAIVMLVVVFAGQALVTGTVRSQNHWMQSERLQTLESAIATVSELPASDLVAPVRLAIDDNRQWVTLTLSDDGDRITARWMSDDQVLAELSRDREQNVSDDDK</sequence>
<accession>A0A5C6AFQ7</accession>
<protein>
    <submittedName>
        <fullName evidence="1">Uncharacterized protein</fullName>
    </submittedName>
</protein>
<dbReference type="AlphaFoldDB" id="A0A5C6AFQ7"/>
<dbReference type="Proteomes" id="UP000320176">
    <property type="component" value="Unassembled WGS sequence"/>
</dbReference>
<evidence type="ECO:0000313" key="1">
    <source>
        <dbReference type="EMBL" id="TWT98256.1"/>
    </source>
</evidence>
<gene>
    <name evidence="1" type="ORF">Pla52n_47660</name>
</gene>
<name>A0A5C6AFQ7_9BACT</name>
<reference evidence="1 2" key="1">
    <citation type="submission" date="2019-02" db="EMBL/GenBank/DDBJ databases">
        <title>Deep-cultivation of Planctomycetes and their phenomic and genomic characterization uncovers novel biology.</title>
        <authorList>
            <person name="Wiegand S."/>
            <person name="Jogler M."/>
            <person name="Boedeker C."/>
            <person name="Pinto D."/>
            <person name="Vollmers J."/>
            <person name="Rivas-Marin E."/>
            <person name="Kohn T."/>
            <person name="Peeters S.H."/>
            <person name="Heuer A."/>
            <person name="Rast P."/>
            <person name="Oberbeckmann S."/>
            <person name="Bunk B."/>
            <person name="Jeske O."/>
            <person name="Meyerdierks A."/>
            <person name="Storesund J.E."/>
            <person name="Kallscheuer N."/>
            <person name="Luecker S."/>
            <person name="Lage O.M."/>
            <person name="Pohl T."/>
            <person name="Merkel B.J."/>
            <person name="Hornburger P."/>
            <person name="Mueller R.-W."/>
            <person name="Bruemmer F."/>
            <person name="Labrenz M."/>
            <person name="Spormann A.M."/>
            <person name="Op Den Camp H."/>
            <person name="Overmann J."/>
            <person name="Amann R."/>
            <person name="Jetten M.S.M."/>
            <person name="Mascher T."/>
            <person name="Medema M.H."/>
            <person name="Devos D.P."/>
            <person name="Kaster A.-K."/>
            <person name="Ovreas L."/>
            <person name="Rohde M."/>
            <person name="Galperin M.Y."/>
            <person name="Jogler C."/>
        </authorList>
    </citation>
    <scope>NUCLEOTIDE SEQUENCE [LARGE SCALE GENOMIC DNA]</scope>
    <source>
        <strain evidence="1 2">Pla52n</strain>
    </source>
</reference>
<dbReference type="EMBL" id="SJPN01000006">
    <property type="protein sequence ID" value="TWT98256.1"/>
    <property type="molecule type" value="Genomic_DNA"/>
</dbReference>
<keyword evidence="2" id="KW-1185">Reference proteome</keyword>
<organism evidence="1 2">
    <name type="scientific">Stieleria varia</name>
    <dbReference type="NCBI Taxonomy" id="2528005"/>
    <lineage>
        <taxon>Bacteria</taxon>
        <taxon>Pseudomonadati</taxon>
        <taxon>Planctomycetota</taxon>
        <taxon>Planctomycetia</taxon>
        <taxon>Pirellulales</taxon>
        <taxon>Pirellulaceae</taxon>
        <taxon>Stieleria</taxon>
    </lineage>
</organism>
<dbReference type="RefSeq" id="WP_146521880.1">
    <property type="nucleotide sequence ID" value="NZ_CP151726.1"/>
</dbReference>
<evidence type="ECO:0000313" key="2">
    <source>
        <dbReference type="Proteomes" id="UP000320176"/>
    </source>
</evidence>
<comment type="caution">
    <text evidence="1">The sequence shown here is derived from an EMBL/GenBank/DDBJ whole genome shotgun (WGS) entry which is preliminary data.</text>
</comment>